<name>A0ABN7HRT7_9BURK</name>
<organism evidence="1 2">
    <name type="scientific">Paraburkholderia hiiakae</name>
    <dbReference type="NCBI Taxonomy" id="1081782"/>
    <lineage>
        <taxon>Bacteria</taxon>
        <taxon>Pseudomonadati</taxon>
        <taxon>Pseudomonadota</taxon>
        <taxon>Betaproteobacteria</taxon>
        <taxon>Burkholderiales</taxon>
        <taxon>Burkholderiaceae</taxon>
        <taxon>Paraburkholderia</taxon>
    </lineage>
</organism>
<comment type="caution">
    <text evidence="1">The sequence shown here is derived from an EMBL/GenBank/DDBJ whole genome shotgun (WGS) entry which is preliminary data.</text>
</comment>
<keyword evidence="2" id="KW-1185">Reference proteome</keyword>
<proteinExistence type="predicted"/>
<gene>
    <name evidence="1" type="ORF">LMG27952_02264</name>
</gene>
<sequence length="43" mass="4364">MFFDASGLSEVRPQVGRAGGIYRDQRAAATDALAVAVGVALVG</sequence>
<dbReference type="EMBL" id="CAJHCQ010000005">
    <property type="protein sequence ID" value="CAD6529125.1"/>
    <property type="molecule type" value="Genomic_DNA"/>
</dbReference>
<accession>A0ABN7HRT7</accession>
<protein>
    <submittedName>
        <fullName evidence="1">Uncharacterized protein</fullName>
    </submittedName>
</protein>
<evidence type="ECO:0000313" key="1">
    <source>
        <dbReference type="EMBL" id="CAD6529125.1"/>
    </source>
</evidence>
<evidence type="ECO:0000313" key="2">
    <source>
        <dbReference type="Proteomes" id="UP000656319"/>
    </source>
</evidence>
<dbReference type="Proteomes" id="UP000656319">
    <property type="component" value="Unassembled WGS sequence"/>
</dbReference>
<reference evidence="1 2" key="1">
    <citation type="submission" date="2020-10" db="EMBL/GenBank/DDBJ databases">
        <authorList>
            <person name="Peeters C."/>
        </authorList>
    </citation>
    <scope>NUCLEOTIDE SEQUENCE [LARGE SCALE GENOMIC DNA]</scope>
    <source>
        <strain evidence="1 2">LMG 27952</strain>
    </source>
</reference>